<dbReference type="Proteomes" id="UP000185469">
    <property type="component" value="Chromosome"/>
</dbReference>
<evidence type="ECO:0000259" key="7">
    <source>
        <dbReference type="Pfam" id="PF01061"/>
    </source>
</evidence>
<keyword evidence="4 6" id="KW-0472">Membrane</keyword>
<proteinExistence type="predicted"/>
<dbReference type="STRING" id="1437874.CSPHI_00620"/>
<dbReference type="KEGG" id="csph:CSPHI_00620"/>
<name>A0A1L7CVH1_9CORY</name>
<evidence type="ECO:0000256" key="4">
    <source>
        <dbReference type="ARBA" id="ARBA00023136"/>
    </source>
</evidence>
<gene>
    <name evidence="8" type="ORF">CSPHI_00620</name>
</gene>
<dbReference type="GO" id="GO:0140359">
    <property type="term" value="F:ABC-type transporter activity"/>
    <property type="evidence" value="ECO:0007669"/>
    <property type="project" value="InterPro"/>
</dbReference>
<feature type="transmembrane region" description="Helical" evidence="6">
    <location>
        <begin position="54"/>
        <end position="76"/>
    </location>
</feature>
<organism evidence="8 9">
    <name type="scientific">Corynebacterium sphenisci DSM 44792</name>
    <dbReference type="NCBI Taxonomy" id="1437874"/>
    <lineage>
        <taxon>Bacteria</taxon>
        <taxon>Bacillati</taxon>
        <taxon>Actinomycetota</taxon>
        <taxon>Actinomycetes</taxon>
        <taxon>Mycobacteriales</taxon>
        <taxon>Corynebacteriaceae</taxon>
        <taxon>Corynebacterium</taxon>
    </lineage>
</organism>
<keyword evidence="9" id="KW-1185">Reference proteome</keyword>
<evidence type="ECO:0000256" key="3">
    <source>
        <dbReference type="ARBA" id="ARBA00022989"/>
    </source>
</evidence>
<feature type="transmembrane region" description="Helical" evidence="6">
    <location>
        <begin position="165"/>
        <end position="186"/>
    </location>
</feature>
<dbReference type="InterPro" id="IPR013525">
    <property type="entry name" value="ABC2_TM"/>
</dbReference>
<dbReference type="InterPro" id="IPR000412">
    <property type="entry name" value="ABC_2_transport"/>
</dbReference>
<dbReference type="PIRSF" id="PIRSF006648">
    <property type="entry name" value="DrrB"/>
    <property type="match status" value="1"/>
</dbReference>
<evidence type="ECO:0000256" key="1">
    <source>
        <dbReference type="ARBA" id="ARBA00004141"/>
    </source>
</evidence>
<evidence type="ECO:0000256" key="5">
    <source>
        <dbReference type="ARBA" id="ARBA00023251"/>
    </source>
</evidence>
<evidence type="ECO:0000256" key="2">
    <source>
        <dbReference type="ARBA" id="ARBA00022692"/>
    </source>
</evidence>
<evidence type="ECO:0000256" key="6">
    <source>
        <dbReference type="SAM" id="Phobius"/>
    </source>
</evidence>
<feature type="domain" description="ABC-2 type transporter transmembrane" evidence="7">
    <location>
        <begin position="4"/>
        <end position="211"/>
    </location>
</feature>
<keyword evidence="2 6" id="KW-0812">Transmembrane</keyword>
<keyword evidence="3 6" id="KW-1133">Transmembrane helix</keyword>
<dbReference type="PANTHER" id="PTHR43229">
    <property type="entry name" value="NODULATION PROTEIN J"/>
    <property type="match status" value="1"/>
</dbReference>
<dbReference type="OrthoDB" id="3370990at2"/>
<dbReference type="EMBL" id="CP009248">
    <property type="protein sequence ID" value="APT89843.1"/>
    <property type="molecule type" value="Genomic_DNA"/>
</dbReference>
<sequence length="250" mass="25951">MNAVAAVWRRDVLRTLRNKAVMVSALLIPGLFLLAFHAAFSRSAADLGIDYADYLLPTAMMQAIIFTAGGSALAVARDAEEGIHSRLRTMPAPMWAVAAGRVLADLTRMAWSGGIVLALSLALGARIRGGIGGILVMLLIFALVTAIIAAGVDGLCLLSAKPVSTALLFQSLTIIILMFSTAFVPAEALPDALAPVIRHVPVSPILETIRARMAGDPAGAAGVEAAAWLVALAGAAGWGFVHALSRRSHA</sequence>
<evidence type="ECO:0000313" key="8">
    <source>
        <dbReference type="EMBL" id="APT89843.1"/>
    </source>
</evidence>
<keyword evidence="5" id="KW-0046">Antibiotic resistance</keyword>
<reference evidence="8 9" key="1">
    <citation type="submission" date="2014-08" db="EMBL/GenBank/DDBJ databases">
        <title>Complete genome sequence of Corynebacterium sphenisci CECT 5990(T) (=DSM 44792(T)), isolated from healthy wild penguins.</title>
        <authorList>
            <person name="Ruckert C."/>
            <person name="Albersmeier A."/>
            <person name="Winkler A."/>
            <person name="Kalinowski J."/>
        </authorList>
    </citation>
    <scope>NUCLEOTIDE SEQUENCE [LARGE SCALE GENOMIC DNA]</scope>
    <source>
        <strain evidence="8 9">DSM 44792</strain>
    </source>
</reference>
<comment type="subcellular location">
    <subcellularLocation>
        <location evidence="1">Membrane</location>
        <topology evidence="1">Multi-pass membrane protein</topology>
    </subcellularLocation>
</comment>
<dbReference type="RefSeq" id="WP_075691035.1">
    <property type="nucleotide sequence ID" value="NZ_CP009248.1"/>
</dbReference>
<evidence type="ECO:0000313" key="9">
    <source>
        <dbReference type="Proteomes" id="UP000185469"/>
    </source>
</evidence>
<feature type="transmembrane region" description="Helical" evidence="6">
    <location>
        <begin position="133"/>
        <end position="158"/>
    </location>
</feature>
<dbReference type="InterPro" id="IPR051784">
    <property type="entry name" value="Nod_factor_ABC_transporter"/>
</dbReference>
<dbReference type="AlphaFoldDB" id="A0A1L7CVH1"/>
<protein>
    <submittedName>
        <fullName evidence="8">Multidrug ABC transporter permease</fullName>
    </submittedName>
</protein>
<dbReference type="GO" id="GO:0046677">
    <property type="term" value="P:response to antibiotic"/>
    <property type="evidence" value="ECO:0007669"/>
    <property type="project" value="UniProtKB-KW"/>
</dbReference>
<feature type="transmembrane region" description="Helical" evidence="6">
    <location>
        <begin position="225"/>
        <end position="244"/>
    </location>
</feature>
<dbReference type="Pfam" id="PF01061">
    <property type="entry name" value="ABC2_membrane"/>
    <property type="match status" value="1"/>
</dbReference>
<dbReference type="PANTHER" id="PTHR43229:SF2">
    <property type="entry name" value="NODULATION PROTEIN J"/>
    <property type="match status" value="1"/>
</dbReference>
<dbReference type="GO" id="GO:0043190">
    <property type="term" value="C:ATP-binding cassette (ABC) transporter complex"/>
    <property type="evidence" value="ECO:0007669"/>
    <property type="project" value="InterPro"/>
</dbReference>
<accession>A0A1L7CVH1</accession>